<feature type="domain" description="OmpA-like" evidence="6">
    <location>
        <begin position="832"/>
        <end position="948"/>
    </location>
</feature>
<keyword evidence="2 4" id="KW-0472">Membrane</keyword>
<dbReference type="SUPFAM" id="SSF103088">
    <property type="entry name" value="OmpA-like"/>
    <property type="match status" value="2"/>
</dbReference>
<dbReference type="RefSeq" id="WP_169658908.1">
    <property type="nucleotide sequence ID" value="NZ_JABANE010000071.1"/>
</dbReference>
<dbReference type="InterPro" id="IPR036737">
    <property type="entry name" value="OmpA-like_sf"/>
</dbReference>
<dbReference type="AlphaFoldDB" id="A0A7X9XBF2"/>
<protein>
    <submittedName>
        <fullName evidence="7">OmpA family protein</fullName>
    </submittedName>
</protein>
<dbReference type="InterPro" id="IPR006665">
    <property type="entry name" value="OmpA-like"/>
</dbReference>
<proteinExistence type="predicted"/>
<dbReference type="PROSITE" id="PS51123">
    <property type="entry name" value="OMPA_2"/>
    <property type="match status" value="1"/>
</dbReference>
<dbReference type="InterPro" id="IPR011042">
    <property type="entry name" value="6-blade_b-propeller_TolB-like"/>
</dbReference>
<evidence type="ECO:0000256" key="5">
    <source>
        <dbReference type="SAM" id="SignalP"/>
    </source>
</evidence>
<dbReference type="PANTHER" id="PTHR30329:SF21">
    <property type="entry name" value="LIPOPROTEIN YIAD-RELATED"/>
    <property type="match status" value="1"/>
</dbReference>
<evidence type="ECO:0000313" key="7">
    <source>
        <dbReference type="EMBL" id="NME70675.1"/>
    </source>
</evidence>
<keyword evidence="8" id="KW-1185">Reference proteome</keyword>
<dbReference type="CDD" id="cd07185">
    <property type="entry name" value="OmpA_C-like"/>
    <property type="match status" value="1"/>
</dbReference>
<dbReference type="Gene3D" id="3.30.1330.60">
    <property type="entry name" value="OmpA-like domain"/>
    <property type="match status" value="2"/>
</dbReference>
<dbReference type="GO" id="GO:0009279">
    <property type="term" value="C:cell outer membrane"/>
    <property type="evidence" value="ECO:0007669"/>
    <property type="project" value="UniProtKB-SubCell"/>
</dbReference>
<dbReference type="InterPro" id="IPR011659">
    <property type="entry name" value="WD40"/>
</dbReference>
<dbReference type="Proteomes" id="UP000576082">
    <property type="component" value="Unassembled WGS sequence"/>
</dbReference>
<feature type="signal peptide" evidence="5">
    <location>
        <begin position="1"/>
        <end position="23"/>
    </location>
</feature>
<evidence type="ECO:0000256" key="1">
    <source>
        <dbReference type="ARBA" id="ARBA00004442"/>
    </source>
</evidence>
<dbReference type="InterPro" id="IPR050330">
    <property type="entry name" value="Bact_OuterMem_StrucFunc"/>
</dbReference>
<evidence type="ECO:0000313" key="8">
    <source>
        <dbReference type="Proteomes" id="UP000576082"/>
    </source>
</evidence>
<evidence type="ECO:0000256" key="3">
    <source>
        <dbReference type="ARBA" id="ARBA00023237"/>
    </source>
</evidence>
<evidence type="ECO:0000259" key="6">
    <source>
        <dbReference type="PROSITE" id="PS51123"/>
    </source>
</evidence>
<evidence type="ECO:0000256" key="4">
    <source>
        <dbReference type="PROSITE-ProRule" id="PRU00473"/>
    </source>
</evidence>
<gene>
    <name evidence="7" type="ORF">HHU12_22045</name>
</gene>
<dbReference type="SUPFAM" id="SSF82171">
    <property type="entry name" value="DPP6 N-terminal domain-like"/>
    <property type="match status" value="1"/>
</dbReference>
<dbReference type="Gene3D" id="1.25.40.10">
    <property type="entry name" value="Tetratricopeptide repeat domain"/>
    <property type="match status" value="1"/>
</dbReference>
<dbReference type="PRINTS" id="PR01021">
    <property type="entry name" value="OMPADOMAIN"/>
</dbReference>
<dbReference type="Pfam" id="PF07676">
    <property type="entry name" value="PD40"/>
    <property type="match status" value="3"/>
</dbReference>
<evidence type="ECO:0000256" key="2">
    <source>
        <dbReference type="ARBA" id="ARBA00023136"/>
    </source>
</evidence>
<dbReference type="EMBL" id="JABANE010000071">
    <property type="protein sequence ID" value="NME70675.1"/>
    <property type="molecule type" value="Genomic_DNA"/>
</dbReference>
<organism evidence="7 8">
    <name type="scientific">Flammeovirga aprica JL-4</name>
    <dbReference type="NCBI Taxonomy" id="694437"/>
    <lineage>
        <taxon>Bacteria</taxon>
        <taxon>Pseudomonadati</taxon>
        <taxon>Bacteroidota</taxon>
        <taxon>Cytophagia</taxon>
        <taxon>Cytophagales</taxon>
        <taxon>Flammeovirgaceae</taxon>
        <taxon>Flammeovirga</taxon>
    </lineage>
</organism>
<name>A0A7X9XBF2_9BACT</name>
<reference evidence="7 8" key="1">
    <citation type="submission" date="2020-04" db="EMBL/GenBank/DDBJ databases">
        <title>Flammeovirga sp. SR4, a novel species isolated from seawater.</title>
        <authorList>
            <person name="Wang X."/>
        </authorList>
    </citation>
    <scope>NUCLEOTIDE SEQUENCE [LARGE SCALE GENOMIC DNA]</scope>
    <source>
        <strain evidence="7 8">ATCC 23126</strain>
    </source>
</reference>
<keyword evidence="3" id="KW-0998">Cell outer membrane</keyword>
<keyword evidence="5" id="KW-0732">Signal</keyword>
<dbReference type="Gene3D" id="2.120.10.30">
    <property type="entry name" value="TolB, C-terminal domain"/>
    <property type="match status" value="2"/>
</dbReference>
<feature type="chain" id="PRO_5030867255" evidence="5">
    <location>
        <begin position="24"/>
        <end position="953"/>
    </location>
</feature>
<dbReference type="Pfam" id="PF00691">
    <property type="entry name" value="OmpA"/>
    <property type="match status" value="1"/>
</dbReference>
<comment type="subcellular location">
    <subcellularLocation>
        <location evidence="1">Cell outer membrane</location>
    </subcellularLocation>
</comment>
<dbReference type="SUPFAM" id="SSF48452">
    <property type="entry name" value="TPR-like"/>
    <property type="match status" value="1"/>
</dbReference>
<dbReference type="InterPro" id="IPR006664">
    <property type="entry name" value="OMP_bac"/>
</dbReference>
<comment type="caution">
    <text evidence="7">The sequence shown here is derived from an EMBL/GenBank/DDBJ whole genome shotgun (WGS) entry which is preliminary data.</text>
</comment>
<dbReference type="InterPro" id="IPR011990">
    <property type="entry name" value="TPR-like_helical_dom_sf"/>
</dbReference>
<accession>A0A7X9XBF2</accession>
<dbReference type="PANTHER" id="PTHR30329">
    <property type="entry name" value="STATOR ELEMENT OF FLAGELLAR MOTOR COMPLEX"/>
    <property type="match status" value="1"/>
</dbReference>
<sequence>MKTFPIYCLLLLLVLNVSSYAQSNANKNKLKKALKEAETYLQLEEYHYVEEEMLEAVKYAPENVLCNYYLGISIYNDLTKNRVDALPYFQTVYDQDPSFRQVGYWLGKAYQMGHQFTRAGEMYTLEKQKMSSLKPEEKTEEEKNPGYVKVSVEDLDRYIDQCRRGPEFMANADNKNLLNLSLANTYLPDITPIITVDGQRLYFTSHRQDITSHHELDPHDQLPYQDVFYMDRREDGFWSTPKPMTEINTEEHDAAIALSSDGDRLFLYRSVGASTSNPGDIYEANDYSGKWTRPRPIDAPINSSALETHMSMSADGKVIVFTSDRVQDEAQGGMDLYIIRQLPNGEWAMPQNMGDKINTNLDEESPYIHPNGKTLYFSSQGHNSIGGFDVFKVDIDLKTGDMGEVIQLNYPVNTASDDLFYVMSADGSESYFSSVREEGMGGYDIYCVKNNESNARSVSFFDLKFETEDRRNVDVLVKLINVRTQEVEKEQVLKANRERLEWMHRCSGKYALEVYSKGYLLKTDRFDFAKINKPTVTIEETYRLQKFAVNRSESLMNIYFDDDQIINMSSSSSELKALKTFIEEHDDYSVEIVGHSDYNPEKSKLVLEFMSKTKAMETLNALKTVGIDDEQLVNENVGYGIRYPMYLPESDMSWKNERMEYIIRPKGYARLASRASDCGMSKYDTSTYVLKETEVMSDVVNVNEKWISHLLSELKQCSYLELVVTSGSTQESLDMSNEIITYFENNGIPRDHLTLQMQKDAELSARLRYKEANDYSGAGTVAVMSSVTDTPANDDAMTVVSPSDETIAGNNTNPETKSALQKASINNSAEDLAFEKEIEDFTIVFPFDSKEFGNSNDATLQRIKDYLNANLTKTLKITGHTDSSGPEIYNQYLGMERAKSVAYFFRNIENPNRIYVDSKGELEPITTNATREGRALNRRIHFKFGIVNTGDAK</sequence>